<keyword evidence="6" id="KW-1185">Reference proteome</keyword>
<dbReference type="Gene3D" id="2.160.10.10">
    <property type="entry name" value="Hexapeptide repeat proteins"/>
    <property type="match status" value="1"/>
</dbReference>
<gene>
    <name evidence="5" type="ORF">FRZ44_35720</name>
</gene>
<keyword evidence="2 5" id="KW-0808">Transferase</keyword>
<dbReference type="CDD" id="cd04647">
    <property type="entry name" value="LbH_MAT_like"/>
    <property type="match status" value="1"/>
</dbReference>
<protein>
    <submittedName>
        <fullName evidence="5">Acetyltransferase</fullName>
    </submittedName>
</protein>
<dbReference type="PROSITE" id="PS00101">
    <property type="entry name" value="HEXAPEP_TRANSFERASES"/>
    <property type="match status" value="1"/>
</dbReference>
<evidence type="ECO:0000256" key="4">
    <source>
        <dbReference type="ARBA" id="ARBA00023315"/>
    </source>
</evidence>
<name>A0A5J6MM87_9PROT</name>
<dbReference type="Proteomes" id="UP000326202">
    <property type="component" value="Chromosome"/>
</dbReference>
<dbReference type="Pfam" id="PF14602">
    <property type="entry name" value="Hexapep_2"/>
    <property type="match status" value="1"/>
</dbReference>
<evidence type="ECO:0000313" key="6">
    <source>
        <dbReference type="Proteomes" id="UP000326202"/>
    </source>
</evidence>
<dbReference type="KEGG" id="htq:FRZ44_35720"/>
<dbReference type="AlphaFoldDB" id="A0A5J6MM87"/>
<organism evidence="5 6">
    <name type="scientific">Hypericibacter terrae</name>
    <dbReference type="NCBI Taxonomy" id="2602015"/>
    <lineage>
        <taxon>Bacteria</taxon>
        <taxon>Pseudomonadati</taxon>
        <taxon>Pseudomonadota</taxon>
        <taxon>Alphaproteobacteria</taxon>
        <taxon>Rhodospirillales</taxon>
        <taxon>Dongiaceae</taxon>
        <taxon>Hypericibacter</taxon>
    </lineage>
</organism>
<evidence type="ECO:0000256" key="2">
    <source>
        <dbReference type="ARBA" id="ARBA00022679"/>
    </source>
</evidence>
<dbReference type="GO" id="GO:0016746">
    <property type="term" value="F:acyltransferase activity"/>
    <property type="evidence" value="ECO:0007669"/>
    <property type="project" value="UniProtKB-KW"/>
</dbReference>
<evidence type="ECO:0000313" key="5">
    <source>
        <dbReference type="EMBL" id="QEX18267.1"/>
    </source>
</evidence>
<dbReference type="PANTHER" id="PTHR43300">
    <property type="entry name" value="ACETYLTRANSFERASE"/>
    <property type="match status" value="1"/>
</dbReference>
<dbReference type="EMBL" id="CP042906">
    <property type="protein sequence ID" value="QEX18267.1"/>
    <property type="molecule type" value="Genomic_DNA"/>
</dbReference>
<comment type="similarity">
    <text evidence="1">Belongs to the transferase hexapeptide repeat family.</text>
</comment>
<keyword evidence="3" id="KW-0677">Repeat</keyword>
<evidence type="ECO:0000256" key="1">
    <source>
        <dbReference type="ARBA" id="ARBA00007274"/>
    </source>
</evidence>
<dbReference type="InterPro" id="IPR050179">
    <property type="entry name" value="Trans_hexapeptide_repeat"/>
</dbReference>
<sequence>MPDAMTGKLSVAPESPSDALAVAPSAWISPDARIFPSVRGTRIAIGADSRLFEFAVIRAVGGSGDVVIGERCMINPHCVLYSGSGIEIGDDVALAPGVQIVPANHAYHRRDIPIAQQGFLPSKGGVKIGDDVWIGANAVLLDGAVIGKGAVIAAGAVVSGKVPPYEIWGGVPAKKIGLRSEETRQDCAP</sequence>
<dbReference type="InterPro" id="IPR011004">
    <property type="entry name" value="Trimer_LpxA-like_sf"/>
</dbReference>
<dbReference type="InterPro" id="IPR001451">
    <property type="entry name" value="Hexapep"/>
</dbReference>
<dbReference type="SUPFAM" id="SSF51161">
    <property type="entry name" value="Trimeric LpxA-like enzymes"/>
    <property type="match status" value="1"/>
</dbReference>
<reference evidence="5 6" key="1">
    <citation type="submission" date="2019-08" db="EMBL/GenBank/DDBJ databases">
        <title>Hyperibacter terrae gen. nov., sp. nov. and Hyperibacter viscosus sp. nov., two new members in the family Rhodospirillaceae isolated from the rhizosphere of Hypericum perforatum.</title>
        <authorList>
            <person name="Noviana Z."/>
        </authorList>
    </citation>
    <scope>NUCLEOTIDE SEQUENCE [LARGE SCALE GENOMIC DNA]</scope>
    <source>
        <strain evidence="5 6">R5913</strain>
    </source>
</reference>
<keyword evidence="4" id="KW-0012">Acyltransferase</keyword>
<dbReference type="Pfam" id="PF00132">
    <property type="entry name" value="Hexapep"/>
    <property type="match status" value="1"/>
</dbReference>
<evidence type="ECO:0000256" key="3">
    <source>
        <dbReference type="ARBA" id="ARBA00022737"/>
    </source>
</evidence>
<proteinExistence type="inferred from homology"/>
<dbReference type="InterPro" id="IPR018357">
    <property type="entry name" value="Hexapep_transf_CS"/>
</dbReference>
<accession>A0A5J6MM87</accession>